<comment type="subunit">
    <text evidence="2">NDH-1 is composed of 14 different subunits. Subunits NuoB, C, D, E, F, and G constitute the peripheral sector of the complex.</text>
</comment>
<sequence length="424" mass="47856">MQGEVNANNRNFTNLPAGDGTRWLPVTQPGVRVGELPDGRMRINLGPSHPATHGILENHLILNGETIESVDIHTGYVHRCFEKLGEHYGYNQFLVCTDRMNYVSTPMNNIGWILAVESMMGITAPPKALVVRMIISELSRIIDHIICLGILGVDLGAFASFLYMFHKREDIYQILEKMTGARLTNTFCRVGGLEKDIYPQFVEDVKKFLKTFPKVLNETDTLLTKSRIFYDRTRGVGKISGERALAYGFTGPNLRAAGVDYDVRVSSPYMYYDQVDFDVPIGEDGGVYDRYLVRLEEMRQSLRIIGQLVNNIPEGAYHADLPHAYLPPKHKVYTSMEDLIYHFKIIMHGIEVPTGEHYFSTEAANGELGFTIVSRGKKSPWRVHVRRPCFWYYQAFPEMVTGGLLADAIANMSSMNVIAGELDC</sequence>
<dbReference type="PATRIC" id="fig|869212.3.peg.947"/>
<dbReference type="NCBIfam" id="NF004739">
    <property type="entry name" value="PRK06075.1"/>
    <property type="match status" value="1"/>
</dbReference>
<dbReference type="Gene3D" id="1.10.645.10">
    <property type="entry name" value="Cytochrome-c3 Hydrogenase, chain B"/>
    <property type="match status" value="1"/>
</dbReference>
<dbReference type="GO" id="GO:0050136">
    <property type="term" value="F:NADH dehydrogenase (quinone) (non-electrogenic) activity"/>
    <property type="evidence" value="ECO:0007669"/>
    <property type="project" value="UniProtKB-UniRule"/>
</dbReference>
<keyword evidence="2" id="KW-0997">Cell inner membrane</keyword>
<dbReference type="STRING" id="869212.Turpa_0971"/>
<dbReference type="OrthoDB" id="9801496at2"/>
<evidence type="ECO:0000256" key="1">
    <source>
        <dbReference type="ARBA" id="ARBA00004202"/>
    </source>
</evidence>
<keyword evidence="4" id="KW-1133">Transmembrane helix</keyword>
<keyword evidence="4" id="KW-0812">Transmembrane</keyword>
<evidence type="ECO:0000259" key="5">
    <source>
        <dbReference type="Pfam" id="PF00346"/>
    </source>
</evidence>
<feature type="region of interest" description="Disordered" evidence="3">
    <location>
        <begin position="1"/>
        <end position="20"/>
    </location>
</feature>
<evidence type="ECO:0000256" key="3">
    <source>
        <dbReference type="SAM" id="MobiDB-lite"/>
    </source>
</evidence>
<dbReference type="GO" id="GO:0005886">
    <property type="term" value="C:plasma membrane"/>
    <property type="evidence" value="ECO:0007669"/>
    <property type="project" value="UniProtKB-SubCell"/>
</dbReference>
<dbReference type="InterPro" id="IPR001135">
    <property type="entry name" value="NADH_Q_OxRdtase_suD"/>
</dbReference>
<organism evidence="6 7">
    <name type="scientific">Turneriella parva (strain ATCC BAA-1111 / DSM 21527 / NCTC 11395 / H)</name>
    <name type="common">Leptospira parva</name>
    <dbReference type="NCBI Taxonomy" id="869212"/>
    <lineage>
        <taxon>Bacteria</taxon>
        <taxon>Pseudomonadati</taxon>
        <taxon>Spirochaetota</taxon>
        <taxon>Spirochaetia</taxon>
        <taxon>Leptospirales</taxon>
        <taxon>Leptospiraceae</taxon>
        <taxon>Turneriella</taxon>
    </lineage>
</organism>
<comment type="similarity">
    <text evidence="2">Belongs to the complex I 49 kDa subunit family.</text>
</comment>
<reference evidence="6 7" key="1">
    <citation type="submission" date="2012-06" db="EMBL/GenBank/DDBJ databases">
        <title>The complete chromosome of genome of Turneriella parva DSM 21527.</title>
        <authorList>
            <consortium name="US DOE Joint Genome Institute (JGI-PGF)"/>
            <person name="Lucas S."/>
            <person name="Han J."/>
            <person name="Lapidus A."/>
            <person name="Bruce D."/>
            <person name="Goodwin L."/>
            <person name="Pitluck S."/>
            <person name="Peters L."/>
            <person name="Kyrpides N."/>
            <person name="Mavromatis K."/>
            <person name="Ivanova N."/>
            <person name="Mikhailova N."/>
            <person name="Chertkov O."/>
            <person name="Detter J.C."/>
            <person name="Tapia R."/>
            <person name="Han C."/>
            <person name="Land M."/>
            <person name="Hauser L."/>
            <person name="Markowitz V."/>
            <person name="Cheng J.-F."/>
            <person name="Hugenholtz P."/>
            <person name="Woyke T."/>
            <person name="Wu D."/>
            <person name="Gronow S."/>
            <person name="Wellnitz S."/>
            <person name="Brambilla E."/>
            <person name="Klenk H.-P."/>
            <person name="Eisen J.A."/>
        </authorList>
    </citation>
    <scope>NUCLEOTIDE SEQUENCE [LARGE SCALE GENOMIC DNA]</scope>
    <source>
        <strain evidence="7">ATCC BAA-1111 / DSM 21527 / NCTC 11395 / H</strain>
    </source>
</reference>
<keyword evidence="2 4" id="KW-0472">Membrane</keyword>
<dbReference type="EC" id="7.1.1.-" evidence="2"/>
<comment type="subcellular location">
    <subcellularLocation>
        <location evidence="2">Cell inner membrane</location>
        <topology evidence="2">Peripheral membrane protein</topology>
        <orientation evidence="2">Cytoplasmic side</orientation>
    </subcellularLocation>
    <subcellularLocation>
        <location evidence="1">Cell membrane</location>
        <topology evidence="1">Peripheral membrane protein</topology>
    </subcellularLocation>
</comment>
<dbReference type="Pfam" id="PF00346">
    <property type="entry name" value="Complex1_49kDa"/>
    <property type="match status" value="1"/>
</dbReference>
<keyword evidence="2" id="KW-0813">Transport</keyword>
<comment type="catalytic activity">
    <reaction evidence="2">
        <text>a quinone + NADH + 5 H(+)(in) = a quinol + NAD(+) + 4 H(+)(out)</text>
        <dbReference type="Rhea" id="RHEA:57888"/>
        <dbReference type="ChEBI" id="CHEBI:15378"/>
        <dbReference type="ChEBI" id="CHEBI:24646"/>
        <dbReference type="ChEBI" id="CHEBI:57540"/>
        <dbReference type="ChEBI" id="CHEBI:57945"/>
        <dbReference type="ChEBI" id="CHEBI:132124"/>
    </reaction>
</comment>
<protein>
    <recommendedName>
        <fullName evidence="2">NADH-quinone oxidoreductase subunit D</fullName>
        <ecNumber evidence="2">7.1.1.-</ecNumber>
    </recommendedName>
    <alternativeName>
        <fullName evidence="2">NADH dehydrogenase I subunit D</fullName>
    </alternativeName>
    <alternativeName>
        <fullName evidence="2">NDH-1 subunit D</fullName>
    </alternativeName>
</protein>
<accession>I4B2W3</accession>
<dbReference type="PANTHER" id="PTHR11993">
    <property type="entry name" value="NADH-UBIQUINONE OXIDOREDUCTASE 49 KDA SUBUNIT"/>
    <property type="match status" value="1"/>
</dbReference>
<dbReference type="HOGENOM" id="CLU_015134_1_2_12"/>
<keyword evidence="2" id="KW-1003">Cell membrane</keyword>
<dbReference type="EMBL" id="CP002959">
    <property type="protein sequence ID" value="AFM11620.1"/>
    <property type="molecule type" value="Genomic_DNA"/>
</dbReference>
<proteinExistence type="inferred from homology"/>
<dbReference type="KEGG" id="tpx:Turpa_0971"/>
<gene>
    <name evidence="2" type="primary">nuoD</name>
    <name evidence="6" type="ordered locus">Turpa_0971</name>
</gene>
<dbReference type="GO" id="GO:0051287">
    <property type="term" value="F:NAD binding"/>
    <property type="evidence" value="ECO:0007669"/>
    <property type="project" value="InterPro"/>
</dbReference>
<feature type="domain" description="NADH-quinone oxidoreductase subunit D" evidence="5">
    <location>
        <begin position="154"/>
        <end position="423"/>
    </location>
</feature>
<keyword evidence="2" id="KW-0520">NAD</keyword>
<keyword evidence="2" id="KW-0830">Ubiquinone</keyword>
<dbReference type="SUPFAM" id="SSF56762">
    <property type="entry name" value="HydB/Nqo4-like"/>
    <property type="match status" value="1"/>
</dbReference>
<evidence type="ECO:0000313" key="6">
    <source>
        <dbReference type="EMBL" id="AFM11620.1"/>
    </source>
</evidence>
<keyword evidence="7" id="KW-1185">Reference proteome</keyword>
<keyword evidence="6" id="KW-0560">Oxidoreductase</keyword>
<name>I4B2W3_TURPD</name>
<comment type="function">
    <text evidence="2">NDH-1 shuttles electrons from NADH, via FMN and iron-sulfur (Fe-S) centers, to quinones in the respiratory chain. The immediate electron acceptor for the enzyme in this species is believed to be ubiquinone. Couples the redox reaction to proton translocation (for every two electrons transferred, four hydrogen ions are translocated across the cytoplasmic membrane), and thus conserves the redox energy in a proton gradient.</text>
</comment>
<dbReference type="PANTHER" id="PTHR11993:SF10">
    <property type="entry name" value="NADH DEHYDROGENASE [UBIQUINONE] IRON-SULFUR PROTEIN 2, MITOCHONDRIAL"/>
    <property type="match status" value="1"/>
</dbReference>
<keyword evidence="2" id="KW-0874">Quinone</keyword>
<dbReference type="GO" id="GO:0048038">
    <property type="term" value="F:quinone binding"/>
    <property type="evidence" value="ECO:0007669"/>
    <property type="project" value="UniProtKB-KW"/>
</dbReference>
<evidence type="ECO:0000313" key="7">
    <source>
        <dbReference type="Proteomes" id="UP000006048"/>
    </source>
</evidence>
<keyword evidence="2" id="KW-1278">Translocase</keyword>
<dbReference type="AlphaFoldDB" id="I4B2W3"/>
<dbReference type="InterPro" id="IPR022885">
    <property type="entry name" value="NDH1_su_D/H"/>
</dbReference>
<feature type="transmembrane region" description="Helical" evidence="4">
    <location>
        <begin position="141"/>
        <end position="165"/>
    </location>
</feature>
<evidence type="ECO:0000256" key="4">
    <source>
        <dbReference type="SAM" id="Phobius"/>
    </source>
</evidence>
<feature type="compositionally biased region" description="Polar residues" evidence="3">
    <location>
        <begin position="1"/>
        <end position="14"/>
    </location>
</feature>
<dbReference type="InterPro" id="IPR029014">
    <property type="entry name" value="NiFe-Hase_large"/>
</dbReference>
<dbReference type="HAMAP" id="MF_01358">
    <property type="entry name" value="NDH1_NuoD"/>
    <property type="match status" value="1"/>
</dbReference>
<dbReference type="Proteomes" id="UP000006048">
    <property type="component" value="Chromosome"/>
</dbReference>
<evidence type="ECO:0000256" key="2">
    <source>
        <dbReference type="HAMAP-Rule" id="MF_01358"/>
    </source>
</evidence>